<dbReference type="Proteomes" id="UP000317715">
    <property type="component" value="Unassembled WGS sequence"/>
</dbReference>
<dbReference type="GeneID" id="97302565"/>
<keyword evidence="2" id="KW-1185">Reference proteome</keyword>
<organism evidence="1 2">
    <name type="scientific">Paenarthrobacter aurescens</name>
    <name type="common">Arthrobacter aurescens</name>
    <dbReference type="NCBI Taxonomy" id="43663"/>
    <lineage>
        <taxon>Bacteria</taxon>
        <taxon>Bacillati</taxon>
        <taxon>Actinomycetota</taxon>
        <taxon>Actinomycetes</taxon>
        <taxon>Micrococcales</taxon>
        <taxon>Micrococcaceae</taxon>
        <taxon>Paenarthrobacter</taxon>
    </lineage>
</organism>
<comment type="caution">
    <text evidence="1">The sequence shown here is derived from an EMBL/GenBank/DDBJ whole genome shotgun (WGS) entry which is preliminary data.</text>
</comment>
<protein>
    <submittedName>
        <fullName evidence="1">Uncharacterized protein</fullName>
    </submittedName>
</protein>
<dbReference type="RefSeq" id="WP_246095850.1">
    <property type="nucleotide sequence ID" value="NZ_BAAAWK010000001.1"/>
</dbReference>
<reference evidence="1 2" key="1">
    <citation type="submission" date="2019-06" db="EMBL/GenBank/DDBJ databases">
        <title>Whole genome shotgun sequence of Paenarthrobacter aurescens NBRC 12136.</title>
        <authorList>
            <person name="Hosoyama A."/>
            <person name="Uohara A."/>
            <person name="Ohji S."/>
            <person name="Ichikawa N."/>
        </authorList>
    </citation>
    <scope>NUCLEOTIDE SEQUENCE [LARGE SCALE GENOMIC DNA]</scope>
    <source>
        <strain evidence="1 2">NBRC 12136</strain>
    </source>
</reference>
<proteinExistence type="predicted"/>
<evidence type="ECO:0000313" key="2">
    <source>
        <dbReference type="Proteomes" id="UP000317715"/>
    </source>
</evidence>
<name>A0A4Y3NMX1_PAEAU</name>
<evidence type="ECO:0000313" key="1">
    <source>
        <dbReference type="EMBL" id="GEB20301.1"/>
    </source>
</evidence>
<gene>
    <name evidence="1" type="ORF">AAU01_30560</name>
</gene>
<accession>A0A4Y3NMX1</accession>
<dbReference type="AlphaFoldDB" id="A0A4Y3NMX1"/>
<sequence>MEIAAVAAEMHKKLKAIKGGDNVRIGGEVFQVRAVMPQDGSRNIGLELQAHDGGSVTLIGLPTARLQLTARAS</sequence>
<dbReference type="EMBL" id="BJMD01000019">
    <property type="protein sequence ID" value="GEB20301.1"/>
    <property type="molecule type" value="Genomic_DNA"/>
</dbReference>